<feature type="transmembrane region" description="Helical" evidence="1">
    <location>
        <begin position="23"/>
        <end position="42"/>
    </location>
</feature>
<sequence>MLLFFSYMYFYQKFQVNSNDYYFFNYQFNYLLIFTFFSYKIISKDFMYFYGINNYNFSIYPKHFLKVLIFIIMLHNLYTLLEVKINNFRALSLYYWLGFSVMDIRLHYYMLNRSTSSAYSLFNTRSISQNIFRRYLIFNIY</sequence>
<keyword evidence="1" id="KW-1133">Transmembrane helix</keyword>
<dbReference type="RefSeq" id="YP_009732518.1">
    <property type="nucleotide sequence ID" value="NC_046043.1"/>
</dbReference>
<dbReference type="GeneID" id="44152342"/>
<feature type="transmembrane region" description="Helical" evidence="1">
    <location>
        <begin position="63"/>
        <end position="81"/>
    </location>
</feature>
<organism evidence="2">
    <name type="scientific">Gracilaria textorii</name>
    <dbReference type="NCBI Taxonomy" id="172949"/>
    <lineage>
        <taxon>Eukaryota</taxon>
        <taxon>Rhodophyta</taxon>
        <taxon>Florideophyceae</taxon>
        <taxon>Rhodymeniophycidae</taxon>
        <taxon>Gracilariales</taxon>
        <taxon>Gracilariaceae</taxon>
        <taxon>Gracilaria</taxon>
    </lineage>
</organism>
<geneLocation type="plastid" evidence="2"/>
<protein>
    <submittedName>
        <fullName evidence="2">Uncharacterized protein</fullName>
    </submittedName>
</protein>
<proteinExistence type="predicted"/>
<evidence type="ECO:0000313" key="2">
    <source>
        <dbReference type="EMBL" id="QHS70965.1"/>
    </source>
</evidence>
<accession>A0A6C0AAP7</accession>
<dbReference type="EMBL" id="MN053320">
    <property type="protein sequence ID" value="QHS70965.1"/>
    <property type="molecule type" value="Genomic_DNA"/>
</dbReference>
<name>A0A6C0AAP7_9FLOR</name>
<evidence type="ECO:0000256" key="1">
    <source>
        <dbReference type="SAM" id="Phobius"/>
    </source>
</evidence>
<keyword evidence="1" id="KW-0812">Transmembrane</keyword>
<gene>
    <name evidence="2" type="primary">ORF149</name>
</gene>
<keyword evidence="1" id="KW-0472">Membrane</keyword>
<reference evidence="2" key="1">
    <citation type="journal article" date="2019" name="Mitochondrial DNA Part B Resour">
        <title>The complete plastid genome and phylogenetic analysis of Gracilaria textorii.</title>
        <authorList>
            <person name="Chen W."/>
            <person name="Liu T."/>
            <person name="Tang X."/>
            <person name="Jia X."/>
            <person name="Wu X."/>
        </authorList>
    </citation>
    <scope>NUCLEOTIDE SEQUENCE</scope>
</reference>
<dbReference type="AlphaFoldDB" id="A0A6C0AAP7"/>
<keyword evidence="2" id="KW-0934">Plastid</keyword>